<evidence type="ECO:0000256" key="2">
    <source>
        <dbReference type="ARBA" id="ARBA00022617"/>
    </source>
</evidence>
<dbReference type="GO" id="GO:0004497">
    <property type="term" value="F:monooxygenase activity"/>
    <property type="evidence" value="ECO:0007669"/>
    <property type="project" value="UniProtKB-KW"/>
</dbReference>
<dbReference type="GO" id="GO:0016705">
    <property type="term" value="F:oxidoreductase activity, acting on paired donors, with incorporation or reduction of molecular oxygen"/>
    <property type="evidence" value="ECO:0007669"/>
    <property type="project" value="InterPro"/>
</dbReference>
<dbReference type="PRINTS" id="PR00463">
    <property type="entry name" value="EP450I"/>
</dbReference>
<proteinExistence type="inferred from homology"/>
<dbReference type="InterPro" id="IPR050196">
    <property type="entry name" value="Cytochrome_P450_Monoox"/>
</dbReference>
<sequence>MHTIQNIPSPGGLPLIGNLLQLRPDRTYQTLCDWADQHGSMYFFRIAHRRIVVLSDPALIDRLLRERPEKFRRWQKIEELAMEIGADGVFIAEGEKWWRHRKMVMYALNHHHVKQFWGRLEVVTARLQARWEALANIGTPLDMRHDLMRYTVDVVSGFAFGHDLNTLEDLHHPIQEHLAKIFEAAARRQTALFPYWRYVKFKHDRELDFALVEVNKIIRNMISKARDRLTDNPALQAAPSNLLEALVVGQSNEQGSFTDGEIVGNVLTLLLAGEDTTANTISWVVYFMTQYPEVQQRMQQEIDHVLEGATRPASINSLDRLPYIEAVVKEALRQKPVFPIITLEPTEDVELNGVTFLKGTPLFLLTGHLGRQQKNFVDAHLFKPERWLDTGGADRPQHNPKGSVPFGAGLRYCPGQRLAMLEIKMVLAMLVKNFTVTSSPDALPTLEHYAFTLCPTHLIVNLESRT</sequence>
<evidence type="ECO:0000256" key="8">
    <source>
        <dbReference type="RuleBase" id="RU000461"/>
    </source>
</evidence>
<keyword evidence="5 7" id="KW-0408">Iron</keyword>
<dbReference type="InterPro" id="IPR017972">
    <property type="entry name" value="Cyt_P450_CS"/>
</dbReference>
<keyword evidence="6 8" id="KW-0503">Monooxygenase</keyword>
<keyword evidence="2 7" id="KW-0349">Heme</keyword>
<keyword evidence="4 8" id="KW-0560">Oxidoreductase</keyword>
<evidence type="ECO:0000256" key="7">
    <source>
        <dbReference type="PIRSR" id="PIRSR602401-1"/>
    </source>
</evidence>
<dbReference type="GO" id="GO:0020037">
    <property type="term" value="F:heme binding"/>
    <property type="evidence" value="ECO:0007669"/>
    <property type="project" value="InterPro"/>
</dbReference>
<name>A0A840RY69_9BURK</name>
<comment type="caution">
    <text evidence="9">The sequence shown here is derived from an EMBL/GenBank/DDBJ whole genome shotgun (WGS) entry which is preliminary data.</text>
</comment>
<evidence type="ECO:0000256" key="4">
    <source>
        <dbReference type="ARBA" id="ARBA00023002"/>
    </source>
</evidence>
<gene>
    <name evidence="9" type="ORF">HNR39_003921</name>
</gene>
<dbReference type="Proteomes" id="UP000571084">
    <property type="component" value="Unassembled WGS sequence"/>
</dbReference>
<dbReference type="PROSITE" id="PS00086">
    <property type="entry name" value="CYTOCHROME_P450"/>
    <property type="match status" value="1"/>
</dbReference>
<keyword evidence="10" id="KW-1185">Reference proteome</keyword>
<dbReference type="PANTHER" id="PTHR24291">
    <property type="entry name" value="CYTOCHROME P450 FAMILY 4"/>
    <property type="match status" value="1"/>
</dbReference>
<dbReference type="PANTHER" id="PTHR24291:SF50">
    <property type="entry name" value="BIFUNCTIONAL ALBAFLAVENONE MONOOXYGENASE_TERPENE SYNTHASE"/>
    <property type="match status" value="1"/>
</dbReference>
<evidence type="ECO:0000256" key="1">
    <source>
        <dbReference type="ARBA" id="ARBA00010617"/>
    </source>
</evidence>
<comment type="similarity">
    <text evidence="1 8">Belongs to the cytochrome P450 family.</text>
</comment>
<dbReference type="EMBL" id="JACHHQ010000010">
    <property type="protein sequence ID" value="MBB5202058.1"/>
    <property type="molecule type" value="Genomic_DNA"/>
</dbReference>
<dbReference type="InterPro" id="IPR002401">
    <property type="entry name" value="Cyt_P450_E_grp-I"/>
</dbReference>
<evidence type="ECO:0000313" key="10">
    <source>
        <dbReference type="Proteomes" id="UP000571084"/>
    </source>
</evidence>
<evidence type="ECO:0000256" key="3">
    <source>
        <dbReference type="ARBA" id="ARBA00022723"/>
    </source>
</evidence>
<evidence type="ECO:0000313" key="9">
    <source>
        <dbReference type="EMBL" id="MBB5202058.1"/>
    </source>
</evidence>
<evidence type="ECO:0000256" key="6">
    <source>
        <dbReference type="ARBA" id="ARBA00023033"/>
    </source>
</evidence>
<accession>A0A840RY69</accession>
<organism evidence="9 10">
    <name type="scientific">Glaciimonas immobilis</name>
    <dbReference type="NCBI Taxonomy" id="728004"/>
    <lineage>
        <taxon>Bacteria</taxon>
        <taxon>Pseudomonadati</taxon>
        <taxon>Pseudomonadota</taxon>
        <taxon>Betaproteobacteria</taxon>
        <taxon>Burkholderiales</taxon>
        <taxon>Oxalobacteraceae</taxon>
        <taxon>Glaciimonas</taxon>
    </lineage>
</organism>
<dbReference type="PRINTS" id="PR00385">
    <property type="entry name" value="P450"/>
</dbReference>
<dbReference type="InterPro" id="IPR001128">
    <property type="entry name" value="Cyt_P450"/>
</dbReference>
<protein>
    <submittedName>
        <fullName evidence="9">Cytochrome P450</fullName>
    </submittedName>
</protein>
<dbReference type="Gene3D" id="1.10.630.10">
    <property type="entry name" value="Cytochrome P450"/>
    <property type="match status" value="1"/>
</dbReference>
<dbReference type="AlphaFoldDB" id="A0A840RY69"/>
<dbReference type="InterPro" id="IPR036396">
    <property type="entry name" value="Cyt_P450_sf"/>
</dbReference>
<keyword evidence="3 7" id="KW-0479">Metal-binding</keyword>
<dbReference type="SUPFAM" id="SSF48264">
    <property type="entry name" value="Cytochrome P450"/>
    <property type="match status" value="1"/>
</dbReference>
<feature type="binding site" description="axial binding residue" evidence="7">
    <location>
        <position position="413"/>
    </location>
    <ligand>
        <name>heme</name>
        <dbReference type="ChEBI" id="CHEBI:30413"/>
    </ligand>
    <ligandPart>
        <name>Fe</name>
        <dbReference type="ChEBI" id="CHEBI:18248"/>
    </ligandPart>
</feature>
<dbReference type="RefSeq" id="WP_168054343.1">
    <property type="nucleotide sequence ID" value="NZ_JAAOZT010000004.1"/>
</dbReference>
<evidence type="ECO:0000256" key="5">
    <source>
        <dbReference type="ARBA" id="ARBA00023004"/>
    </source>
</evidence>
<dbReference type="Pfam" id="PF00067">
    <property type="entry name" value="p450"/>
    <property type="match status" value="1"/>
</dbReference>
<reference evidence="9 10" key="1">
    <citation type="submission" date="2020-08" db="EMBL/GenBank/DDBJ databases">
        <title>Genomic Encyclopedia of Type Strains, Phase IV (KMG-IV): sequencing the most valuable type-strain genomes for metagenomic binning, comparative biology and taxonomic classification.</title>
        <authorList>
            <person name="Goeker M."/>
        </authorList>
    </citation>
    <scope>NUCLEOTIDE SEQUENCE [LARGE SCALE GENOMIC DNA]</scope>
    <source>
        <strain evidence="9 10">DSM 23240</strain>
    </source>
</reference>
<comment type="cofactor">
    <cofactor evidence="7">
        <name>heme</name>
        <dbReference type="ChEBI" id="CHEBI:30413"/>
    </cofactor>
</comment>
<dbReference type="GO" id="GO:0005506">
    <property type="term" value="F:iron ion binding"/>
    <property type="evidence" value="ECO:0007669"/>
    <property type="project" value="InterPro"/>
</dbReference>